<reference evidence="2 3" key="1">
    <citation type="journal article" date="2013" name="Environ. Microbiol.">
        <title>Chloride and organic osmolytes: a hybrid strategy to cope with elevated salinities by the moderately halophilic, chloride-dependent bacterium Halobacillus halophilus.</title>
        <authorList>
            <person name="Saum S.H."/>
            <person name="Pfeiffer F."/>
            <person name="Palm P."/>
            <person name="Rampp M."/>
            <person name="Schuster S.C."/>
            <person name="Muller V."/>
            <person name="Oesterhelt D."/>
        </authorList>
    </citation>
    <scope>NUCLEOTIDE SEQUENCE [LARGE SCALE GENOMIC DNA]</scope>
    <source>
        <strain evidence="3">ATCC 35676 / DSM 2266 / JCM 20832 / KCTC 3685 / LMG 17431 / NBRC 102448 / NCIMB 2269</strain>
    </source>
</reference>
<feature type="region of interest" description="Disordered" evidence="1">
    <location>
        <begin position="1"/>
        <end position="25"/>
    </location>
</feature>
<dbReference type="EMBL" id="HE717023">
    <property type="protein sequence ID" value="CCG45871.1"/>
    <property type="molecule type" value="Genomic_DNA"/>
</dbReference>
<name>I0JP01_HALH3</name>
<proteinExistence type="predicted"/>
<keyword evidence="3" id="KW-1185">Reference proteome</keyword>
<sequence length="71" mass="7979">MEKGAPGDGSASSSPRHSRHKQEIQAERMNRIPFELAVVFAVPFRPFEIVRVLEISYKKILSKEVGLVRSA</sequence>
<dbReference type="HOGENOM" id="CLU_2734421_0_0_9"/>
<dbReference type="KEGG" id="hhd:HBHAL_3526"/>
<evidence type="ECO:0000313" key="3">
    <source>
        <dbReference type="Proteomes" id="UP000007397"/>
    </source>
</evidence>
<accession>I0JP01</accession>
<organism evidence="2 3">
    <name type="scientific">Halobacillus halophilus (strain ATCC 35676 / DSM 2266 / JCM 20832 / KCTC 3685 / LMG 17431 / NBRC 102448 / NCIMB 2269)</name>
    <name type="common">Sporosarcina halophila</name>
    <dbReference type="NCBI Taxonomy" id="866895"/>
    <lineage>
        <taxon>Bacteria</taxon>
        <taxon>Bacillati</taxon>
        <taxon>Bacillota</taxon>
        <taxon>Bacilli</taxon>
        <taxon>Bacillales</taxon>
        <taxon>Bacillaceae</taxon>
        <taxon>Halobacillus</taxon>
    </lineage>
</organism>
<dbReference type="PATRIC" id="fig|866895.3.peg.2546"/>
<protein>
    <submittedName>
        <fullName evidence="2">Uncharacterized protein</fullName>
    </submittedName>
</protein>
<gene>
    <name evidence="2" type="ordered locus">HBHAL_3526</name>
</gene>
<dbReference type="Proteomes" id="UP000007397">
    <property type="component" value="Chromosome"/>
</dbReference>
<dbReference type="AlphaFoldDB" id="I0JP01"/>
<evidence type="ECO:0000256" key="1">
    <source>
        <dbReference type="SAM" id="MobiDB-lite"/>
    </source>
</evidence>
<evidence type="ECO:0000313" key="2">
    <source>
        <dbReference type="EMBL" id="CCG45871.1"/>
    </source>
</evidence>